<evidence type="ECO:0000313" key="2">
    <source>
        <dbReference type="Proteomes" id="UP000286746"/>
    </source>
</evidence>
<protein>
    <submittedName>
        <fullName evidence="1">Uncharacterized protein</fullName>
    </submittedName>
</protein>
<reference evidence="1 2" key="1">
    <citation type="submission" date="2018-11" db="EMBL/GenBank/DDBJ databases">
        <title>Whole genome sequence of Streptomyces paromomycinus NBRC 15454(T).</title>
        <authorList>
            <person name="Komaki H."/>
            <person name="Tamura T."/>
        </authorList>
    </citation>
    <scope>NUCLEOTIDE SEQUENCE [LARGE SCALE GENOMIC DNA]</scope>
    <source>
        <strain evidence="1 2">NBRC 15454</strain>
    </source>
</reference>
<proteinExistence type="predicted"/>
<dbReference type="Proteomes" id="UP000286746">
    <property type="component" value="Unassembled WGS sequence"/>
</dbReference>
<sequence length="95" mass="10036">MDAFGGEGLADHGFDPDETVWVRGVDYVAGWREAHDAGAALSEALAAAGIDVASVRAQAHARPDGSGEVTLKLPTETARQTTELLWAMSRWGRAS</sequence>
<dbReference type="EMBL" id="BHZD01000001">
    <property type="protein sequence ID" value="GCD46786.1"/>
    <property type="molecule type" value="Genomic_DNA"/>
</dbReference>
<evidence type="ECO:0000313" key="1">
    <source>
        <dbReference type="EMBL" id="GCD46786.1"/>
    </source>
</evidence>
<dbReference type="AlphaFoldDB" id="A0A401WBQ8"/>
<accession>A0A401WBQ8</accession>
<gene>
    <name evidence="1" type="ORF">GKJPGBOP_06537</name>
</gene>
<dbReference type="RefSeq" id="WP_125057059.1">
    <property type="nucleotide sequence ID" value="NZ_BHZD01000001.1"/>
</dbReference>
<organism evidence="1 2">
    <name type="scientific">Streptomyces paromomycinus</name>
    <name type="common">Streptomyces rimosus subsp. paromomycinus</name>
    <dbReference type="NCBI Taxonomy" id="92743"/>
    <lineage>
        <taxon>Bacteria</taxon>
        <taxon>Bacillati</taxon>
        <taxon>Actinomycetota</taxon>
        <taxon>Actinomycetes</taxon>
        <taxon>Kitasatosporales</taxon>
        <taxon>Streptomycetaceae</taxon>
        <taxon>Streptomyces</taxon>
    </lineage>
</organism>
<comment type="caution">
    <text evidence="1">The sequence shown here is derived from an EMBL/GenBank/DDBJ whole genome shotgun (WGS) entry which is preliminary data.</text>
</comment>
<name>A0A401WBQ8_STREY</name>
<keyword evidence="2" id="KW-1185">Reference proteome</keyword>